<organism evidence="1 2">
    <name type="scientific">Irpex rosettiformis</name>
    <dbReference type="NCBI Taxonomy" id="378272"/>
    <lineage>
        <taxon>Eukaryota</taxon>
        <taxon>Fungi</taxon>
        <taxon>Dikarya</taxon>
        <taxon>Basidiomycota</taxon>
        <taxon>Agaricomycotina</taxon>
        <taxon>Agaricomycetes</taxon>
        <taxon>Polyporales</taxon>
        <taxon>Irpicaceae</taxon>
        <taxon>Irpex</taxon>
    </lineage>
</organism>
<dbReference type="EMBL" id="MU274901">
    <property type="protein sequence ID" value="KAI0093620.1"/>
    <property type="molecule type" value="Genomic_DNA"/>
</dbReference>
<name>A0ACB8UH68_9APHY</name>
<accession>A0ACB8UH68</accession>
<comment type="caution">
    <text evidence="1">The sequence shown here is derived from an EMBL/GenBank/DDBJ whole genome shotgun (WGS) entry which is preliminary data.</text>
</comment>
<dbReference type="Proteomes" id="UP001055072">
    <property type="component" value="Unassembled WGS sequence"/>
</dbReference>
<protein>
    <submittedName>
        <fullName evidence="1">Kynureninase</fullName>
    </submittedName>
</protein>
<gene>
    <name evidence="1" type="ORF">BDY19DRAFT_1012738</name>
</gene>
<proteinExistence type="predicted"/>
<evidence type="ECO:0000313" key="2">
    <source>
        <dbReference type="Proteomes" id="UP001055072"/>
    </source>
</evidence>
<sequence length="465" mass="51670">MSAFKLSPASDPLRKFRSEFVIPTNRQMKASSVPDSLQDEECTYLCGNSLGAMAKRSKALVMEELDVWGSRAVEGHFDHPHGRDWMHIADHVHPYFAEIVGAKESEVACMGTLTANLHLMMNTFYKPTPDRFKILCEAKAFPSDQYAFASQVTAHGFTPQDAVIELSPRPGEFTLREEDILAAITEQGQSIALVLFSGVQYYTGQWFPMEKITKAAQIQGAMCGWDLAHAAGNVPLSLHDWNVDFAVWCTYKYLNAGPGGIGGLFVHDKWSSQPIRAAGWWGHDPQTRFAMPSRFSAIPGAQGFQQSNPSVLATVSLLGPLQLFHEAGGMIPLRERSLKLTGYLEELLHKSQWWITPEWAGEIQLREDRGEEHGEFGFTIITPRDPGSRGAQLSLVFIPLGGRTMPRVLRLLEGQGVVGDSRKPDVIRLAPMPLYNTFEDVERAAKVLEEVLTEVKTSGDIKRAE</sequence>
<reference evidence="1" key="1">
    <citation type="journal article" date="2021" name="Environ. Microbiol.">
        <title>Gene family expansions and transcriptome signatures uncover fungal adaptations to wood decay.</title>
        <authorList>
            <person name="Hage H."/>
            <person name="Miyauchi S."/>
            <person name="Viragh M."/>
            <person name="Drula E."/>
            <person name="Min B."/>
            <person name="Chaduli D."/>
            <person name="Navarro D."/>
            <person name="Favel A."/>
            <person name="Norest M."/>
            <person name="Lesage-Meessen L."/>
            <person name="Balint B."/>
            <person name="Merenyi Z."/>
            <person name="de Eugenio L."/>
            <person name="Morin E."/>
            <person name="Martinez A.T."/>
            <person name="Baldrian P."/>
            <person name="Stursova M."/>
            <person name="Martinez M.J."/>
            <person name="Novotny C."/>
            <person name="Magnuson J.K."/>
            <person name="Spatafora J.W."/>
            <person name="Maurice S."/>
            <person name="Pangilinan J."/>
            <person name="Andreopoulos W."/>
            <person name="LaButti K."/>
            <person name="Hundley H."/>
            <person name="Na H."/>
            <person name="Kuo A."/>
            <person name="Barry K."/>
            <person name="Lipzen A."/>
            <person name="Henrissat B."/>
            <person name="Riley R."/>
            <person name="Ahrendt S."/>
            <person name="Nagy L.G."/>
            <person name="Grigoriev I.V."/>
            <person name="Martin F."/>
            <person name="Rosso M.N."/>
        </authorList>
    </citation>
    <scope>NUCLEOTIDE SEQUENCE</scope>
    <source>
        <strain evidence="1">CBS 384.51</strain>
    </source>
</reference>
<keyword evidence="2" id="KW-1185">Reference proteome</keyword>
<evidence type="ECO:0000313" key="1">
    <source>
        <dbReference type="EMBL" id="KAI0093620.1"/>
    </source>
</evidence>